<protein>
    <recommendedName>
        <fullName evidence="3">Probable chemoreceptor glutamine deamidase CheD</fullName>
        <ecNumber evidence="3">3.5.1.44</ecNumber>
    </recommendedName>
</protein>
<dbReference type="GO" id="GO:0006935">
    <property type="term" value="P:chemotaxis"/>
    <property type="evidence" value="ECO:0007669"/>
    <property type="project" value="UniProtKB-UniRule"/>
</dbReference>
<sequence>MELTQKEIKVSIADYKLASSPDKMLTVGLGSCVGTFIYDERVGIGGLSHIMLPDSKPFVGKGTINPAKFADLALPAMVAELKKGAPSSNLKAKIVGGANMFNFNSLSANGNVGQRNIQAVKEMLQALQIPLLAEHVGGKTGRTMIVDLKDFKTMVRLVHSQIVYI</sequence>
<keyword evidence="2 3" id="KW-0378">Hydrolase</keyword>
<dbReference type="Gene3D" id="3.30.1330.200">
    <property type="match status" value="1"/>
</dbReference>
<organism evidence="4">
    <name type="scientific">Liquorilactobacillus satsumensis</name>
    <dbReference type="NCBI Taxonomy" id="259059"/>
    <lineage>
        <taxon>Bacteria</taxon>
        <taxon>Bacillati</taxon>
        <taxon>Bacillota</taxon>
        <taxon>Bacilli</taxon>
        <taxon>Lactobacillales</taxon>
        <taxon>Lactobacillaceae</taxon>
        <taxon>Liquorilactobacillus</taxon>
    </lineage>
</organism>
<proteinExistence type="inferred from homology"/>
<dbReference type="HAMAP" id="MF_01440">
    <property type="entry name" value="CheD"/>
    <property type="match status" value="1"/>
</dbReference>
<reference evidence="4" key="1">
    <citation type="journal article" date="2014" name="Appl. Environ. Microbiol.">
        <title>Detection and genomic characterization of motility in Lactobacillus curvatus: confirmation of motility in a species outside the Lactobacillus salivarius clade.</title>
        <authorList>
            <person name="Cousin F.J."/>
            <person name="Lynch S.M."/>
            <person name="Harris H.M."/>
            <person name="McCann A."/>
            <person name="Lynch D.B."/>
            <person name="Neville B.A."/>
            <person name="Irisawa T."/>
            <person name="Okada S."/>
            <person name="Endo A."/>
            <person name="O'Toole P.W."/>
        </authorList>
    </citation>
    <scope>NUCLEOTIDE SEQUENCE</scope>
    <source>
        <strain evidence="4">DSM 16230</strain>
    </source>
</reference>
<evidence type="ECO:0000256" key="1">
    <source>
        <dbReference type="ARBA" id="ARBA00022500"/>
    </source>
</evidence>
<comment type="function">
    <text evidence="3">Probably deamidates glutamine residues to glutamate on methyl-accepting chemotaxis receptors (MCPs), playing an important role in chemotaxis.</text>
</comment>
<dbReference type="Pfam" id="PF03975">
    <property type="entry name" value="CheD"/>
    <property type="match status" value="1"/>
</dbReference>
<comment type="similarity">
    <text evidence="3">Belongs to the CheD family.</text>
</comment>
<dbReference type="RefSeq" id="WP_056960600.1">
    <property type="nucleotide sequence ID" value="NZ_JAGPZG010000010.1"/>
</dbReference>
<evidence type="ECO:0000256" key="2">
    <source>
        <dbReference type="ARBA" id="ARBA00022801"/>
    </source>
</evidence>
<dbReference type="GeneID" id="98307860"/>
<dbReference type="InterPro" id="IPR011324">
    <property type="entry name" value="Cytotoxic_necrot_fac-like_cat"/>
</dbReference>
<dbReference type="GO" id="GO:0050568">
    <property type="term" value="F:protein-glutamine glutaminase activity"/>
    <property type="evidence" value="ECO:0007669"/>
    <property type="project" value="UniProtKB-UniRule"/>
</dbReference>
<dbReference type="AlphaFoldDB" id="A0A0A7RGF5"/>
<keyword evidence="1 3" id="KW-0145">Chemotaxis</keyword>
<name>A0A0A7RGF5_9LACO</name>
<dbReference type="PANTHER" id="PTHR35147">
    <property type="entry name" value="CHEMORECEPTOR GLUTAMINE DEAMIDASE CHED-RELATED"/>
    <property type="match status" value="1"/>
</dbReference>
<dbReference type="SUPFAM" id="SSF64438">
    <property type="entry name" value="CNF1/YfiH-like putative cysteine hydrolases"/>
    <property type="match status" value="1"/>
</dbReference>
<accession>A0A0A7RGF5</accession>
<dbReference type="EC" id="3.5.1.44" evidence="3"/>
<comment type="catalytic activity">
    <reaction evidence="3">
        <text>L-glutaminyl-[protein] + H2O = L-glutamyl-[protein] + NH4(+)</text>
        <dbReference type="Rhea" id="RHEA:16441"/>
        <dbReference type="Rhea" id="RHEA-COMP:10207"/>
        <dbReference type="Rhea" id="RHEA-COMP:10208"/>
        <dbReference type="ChEBI" id="CHEBI:15377"/>
        <dbReference type="ChEBI" id="CHEBI:28938"/>
        <dbReference type="ChEBI" id="CHEBI:29973"/>
        <dbReference type="ChEBI" id="CHEBI:30011"/>
        <dbReference type="EC" id="3.5.1.44"/>
    </reaction>
</comment>
<evidence type="ECO:0000313" key="4">
    <source>
        <dbReference type="EMBL" id="AJA34295.1"/>
    </source>
</evidence>
<dbReference type="InterPro" id="IPR005659">
    <property type="entry name" value="Chemorcpt_Glu_NH3ase_CheD"/>
</dbReference>
<gene>
    <name evidence="3 4" type="primary">cheD</name>
</gene>
<dbReference type="PANTHER" id="PTHR35147:SF1">
    <property type="entry name" value="CHEMORECEPTOR GLUTAMINE DEAMIDASE CHED-RELATED"/>
    <property type="match status" value="1"/>
</dbReference>
<dbReference type="InterPro" id="IPR038592">
    <property type="entry name" value="CheD-like_sf"/>
</dbReference>
<dbReference type="EMBL" id="KM886870">
    <property type="protein sequence ID" value="AJA34295.1"/>
    <property type="molecule type" value="Genomic_DNA"/>
</dbReference>
<evidence type="ECO:0000256" key="3">
    <source>
        <dbReference type="HAMAP-Rule" id="MF_01440"/>
    </source>
</evidence>
<dbReference type="CDD" id="cd16352">
    <property type="entry name" value="CheD"/>
    <property type="match status" value="1"/>
</dbReference>